<sequence>MPRAAKGASKETVAGSPKQPGKERQRKLRRVYPDCLRCRFLGTACAGSLLRCDVCTAAGVDCLRFPVSDNDVLFDTLPKNIRHQLAGIIPRRKFAKAWKHSPAGAEFLSGEVDKTLCTPECIDDLVENPARLRLAPELNSRVLGAPLAAALKACPEQEGDRMPLPSSELLSCISNTFARADAAGEHESYSEHMGGGSLLAFGVLLQEYSRHLM</sequence>
<dbReference type="AlphaFoldDB" id="A0A9W8HXY9"/>
<reference evidence="2" key="1">
    <citation type="submission" date="2022-07" db="EMBL/GenBank/DDBJ databases">
        <title>Phylogenomic reconstructions and comparative analyses of Kickxellomycotina fungi.</title>
        <authorList>
            <person name="Reynolds N.K."/>
            <person name="Stajich J.E."/>
            <person name="Barry K."/>
            <person name="Grigoriev I.V."/>
            <person name="Crous P."/>
            <person name="Smith M.E."/>
        </authorList>
    </citation>
    <scope>NUCLEOTIDE SEQUENCE</scope>
    <source>
        <strain evidence="2">NRRL 1565</strain>
    </source>
</reference>
<evidence type="ECO:0008006" key="4">
    <source>
        <dbReference type="Google" id="ProtNLM"/>
    </source>
</evidence>
<comment type="caution">
    <text evidence="2">The sequence shown here is derived from an EMBL/GenBank/DDBJ whole genome shotgun (WGS) entry which is preliminary data.</text>
</comment>
<feature type="region of interest" description="Disordered" evidence="1">
    <location>
        <begin position="1"/>
        <end position="26"/>
    </location>
</feature>
<gene>
    <name evidence="2" type="ORF">H4R20_002255</name>
</gene>
<dbReference type="SUPFAM" id="SSF57701">
    <property type="entry name" value="Zn2/Cys6 DNA-binding domain"/>
    <property type="match status" value="1"/>
</dbReference>
<name>A0A9W8HXY9_9FUNG</name>
<evidence type="ECO:0000256" key="1">
    <source>
        <dbReference type="SAM" id="MobiDB-lite"/>
    </source>
</evidence>
<evidence type="ECO:0000313" key="2">
    <source>
        <dbReference type="EMBL" id="KAJ2805034.1"/>
    </source>
</evidence>
<organism evidence="2 3">
    <name type="scientific">Coemansia guatemalensis</name>
    <dbReference type="NCBI Taxonomy" id="2761395"/>
    <lineage>
        <taxon>Eukaryota</taxon>
        <taxon>Fungi</taxon>
        <taxon>Fungi incertae sedis</taxon>
        <taxon>Zoopagomycota</taxon>
        <taxon>Kickxellomycotina</taxon>
        <taxon>Kickxellomycetes</taxon>
        <taxon>Kickxellales</taxon>
        <taxon>Kickxellaceae</taxon>
        <taxon>Coemansia</taxon>
    </lineage>
</organism>
<dbReference type="InterPro" id="IPR036864">
    <property type="entry name" value="Zn2-C6_fun-type_DNA-bd_sf"/>
</dbReference>
<keyword evidence="3" id="KW-1185">Reference proteome</keyword>
<dbReference type="GO" id="GO:0000981">
    <property type="term" value="F:DNA-binding transcription factor activity, RNA polymerase II-specific"/>
    <property type="evidence" value="ECO:0007669"/>
    <property type="project" value="InterPro"/>
</dbReference>
<dbReference type="OrthoDB" id="3364175at2759"/>
<proteinExistence type="predicted"/>
<dbReference type="GO" id="GO:0008270">
    <property type="term" value="F:zinc ion binding"/>
    <property type="evidence" value="ECO:0007669"/>
    <property type="project" value="InterPro"/>
</dbReference>
<accession>A0A9W8HXY9</accession>
<protein>
    <recommendedName>
        <fullName evidence="4">Zn(2)-C6 fungal-type domain-containing protein</fullName>
    </recommendedName>
</protein>
<dbReference type="EMBL" id="JANBUO010000332">
    <property type="protein sequence ID" value="KAJ2805034.1"/>
    <property type="molecule type" value="Genomic_DNA"/>
</dbReference>
<dbReference type="Proteomes" id="UP001140094">
    <property type="component" value="Unassembled WGS sequence"/>
</dbReference>
<evidence type="ECO:0000313" key="3">
    <source>
        <dbReference type="Proteomes" id="UP001140094"/>
    </source>
</evidence>